<evidence type="ECO:0000256" key="2">
    <source>
        <dbReference type="ARBA" id="ARBA00023033"/>
    </source>
</evidence>
<dbReference type="KEGG" id="sind:105159366"/>
<comment type="similarity">
    <text evidence="3">Belongs to the 3-hydroxybenzoate 6-hydroxylase family.</text>
</comment>
<dbReference type="PANTHER" id="PTHR45934:SF28">
    <property type="entry name" value="OS03G0153100 PROTEIN"/>
    <property type="match status" value="1"/>
</dbReference>
<keyword evidence="1" id="KW-0560">Oxidoreductase</keyword>
<evidence type="ECO:0000313" key="7">
    <source>
        <dbReference type="RefSeq" id="XP_011074709.2"/>
    </source>
</evidence>
<sequence>MCTTSLDLRLCLLSKFNNGCCANDQQSAAHCSAVQAALLFPTPTQIIDCLIASEVKTDVPPFPPLKHSHFFILPPNPNPIPHLFPIQSLSLTALFLGRMESEIHEDIVIVGAGIAGLSTALGLHRLGIRSLVLESSDGLRITGFALTMWTNAWRALDALGIGDSLRARSLRMQGIEACSRNPSLRSQQQGGDADLKFDMFESRCVKRKDLLENLERELPQGTIRYSSRIISIVESGRLKLLHLADGTDVRAKVLIGCDGVNSVVAKWLGLQNPVNAGRSAIRGFVEYMDGHGFEPKFHAYFGGGVRYGFIPCDQKSIYWFCTFTPSLFTYDENEQDPLKMKQFVMSNIWDAPKHVSDIVERTGLDCISCAPLKFRQPWNILQGNIVKNNVCVAGDALHPMTLDIGQGGCSALEDSIILARCLAEALLRKQTCNDKEKDEDYVRMEKGLEKYSKERRWRSFSLISTAYVVGLIQESDSKVIRFLRKNLLFQFLVGIFERMADFDCGELIVS</sequence>
<evidence type="ECO:0000259" key="4">
    <source>
        <dbReference type="Pfam" id="PF01494"/>
    </source>
</evidence>
<dbReference type="GO" id="GO:0004497">
    <property type="term" value="F:monooxygenase activity"/>
    <property type="evidence" value="ECO:0007669"/>
    <property type="project" value="UniProtKB-KW"/>
</dbReference>
<dbReference type="GeneID" id="105159366"/>
<accession>A0A6I9SVS9</accession>
<dbReference type="InterPro" id="IPR044560">
    <property type="entry name" value="MOase"/>
</dbReference>
<dbReference type="RefSeq" id="XP_011069403.2">
    <property type="nucleotide sequence ID" value="XM_011071101.2"/>
</dbReference>
<dbReference type="AlphaFoldDB" id="A0A6I9SVS9"/>
<evidence type="ECO:0000256" key="3">
    <source>
        <dbReference type="ARBA" id="ARBA00024018"/>
    </source>
</evidence>
<name>A0A6I9SVS9_SESIN</name>
<organism evidence="5 7">
    <name type="scientific">Sesamum indicum</name>
    <name type="common">Oriental sesame</name>
    <name type="synonym">Sesamum orientale</name>
    <dbReference type="NCBI Taxonomy" id="4182"/>
    <lineage>
        <taxon>Eukaryota</taxon>
        <taxon>Viridiplantae</taxon>
        <taxon>Streptophyta</taxon>
        <taxon>Embryophyta</taxon>
        <taxon>Tracheophyta</taxon>
        <taxon>Spermatophyta</taxon>
        <taxon>Magnoliopsida</taxon>
        <taxon>eudicotyledons</taxon>
        <taxon>Gunneridae</taxon>
        <taxon>Pentapetalae</taxon>
        <taxon>asterids</taxon>
        <taxon>lamiids</taxon>
        <taxon>Lamiales</taxon>
        <taxon>Pedaliaceae</taxon>
        <taxon>Sesamum</taxon>
    </lineage>
</organism>
<keyword evidence="5" id="KW-1185">Reference proteome</keyword>
<reference evidence="6 7" key="1">
    <citation type="submission" date="2025-04" db="UniProtKB">
        <authorList>
            <consortium name="RefSeq"/>
        </authorList>
    </citation>
    <scope>IDENTIFICATION</scope>
</reference>
<keyword evidence="2" id="KW-0503">Monooxygenase</keyword>
<dbReference type="InterPro" id="IPR036188">
    <property type="entry name" value="FAD/NAD-bd_sf"/>
</dbReference>
<dbReference type="PRINTS" id="PR00420">
    <property type="entry name" value="RNGMNOXGNASE"/>
</dbReference>
<feature type="domain" description="FAD-binding" evidence="4">
    <location>
        <begin position="106"/>
        <end position="426"/>
    </location>
</feature>
<dbReference type="Pfam" id="PF01494">
    <property type="entry name" value="FAD_binding_3"/>
    <property type="match status" value="1"/>
</dbReference>
<dbReference type="GO" id="GO:0071949">
    <property type="term" value="F:FAD binding"/>
    <property type="evidence" value="ECO:0007669"/>
    <property type="project" value="InterPro"/>
</dbReference>
<dbReference type="OrthoDB" id="655030at2759"/>
<dbReference type="InterPro" id="IPR002938">
    <property type="entry name" value="FAD-bd"/>
</dbReference>
<dbReference type="SUPFAM" id="SSF51905">
    <property type="entry name" value="FAD/NAD(P)-binding domain"/>
    <property type="match status" value="1"/>
</dbReference>
<dbReference type="PANTHER" id="PTHR45934">
    <property type="entry name" value="FAD/NAD(P)-BINDING OXIDOREDUCTASE FAMILY PROTEIN"/>
    <property type="match status" value="1"/>
</dbReference>
<dbReference type="Proteomes" id="UP000504604">
    <property type="component" value="Linkage group LG3"/>
</dbReference>
<dbReference type="RefSeq" id="XP_011074709.2">
    <property type="nucleotide sequence ID" value="XM_011076407.2"/>
</dbReference>
<proteinExistence type="inferred from homology"/>
<dbReference type="KEGG" id="sind:105155231"/>
<gene>
    <name evidence="7" type="primary">LOC105159366</name>
    <name evidence="6" type="synonym">LOC105155231</name>
</gene>
<evidence type="ECO:0000313" key="6">
    <source>
        <dbReference type="RefSeq" id="XP_011069403.2"/>
    </source>
</evidence>
<dbReference type="Gramene" id="SIN_1009037.t">
    <property type="protein sequence ID" value="SIN_1009037.t"/>
    <property type="gene ID" value="SIN_1009037"/>
</dbReference>
<dbReference type="Gene3D" id="3.50.50.60">
    <property type="entry name" value="FAD/NAD(P)-binding domain"/>
    <property type="match status" value="1"/>
</dbReference>
<protein>
    <submittedName>
        <fullName evidence="6">Uncharacterized protein LOC105155231</fullName>
    </submittedName>
    <submittedName>
        <fullName evidence="7">Uncharacterized protein LOC105159366</fullName>
    </submittedName>
</protein>
<evidence type="ECO:0000256" key="1">
    <source>
        <dbReference type="ARBA" id="ARBA00023002"/>
    </source>
</evidence>
<evidence type="ECO:0000313" key="5">
    <source>
        <dbReference type="Proteomes" id="UP000504604"/>
    </source>
</evidence>